<accession>X1J3T1</accession>
<dbReference type="AlphaFoldDB" id="X1J3T1"/>
<comment type="caution">
    <text evidence="1">The sequence shown here is derived from an EMBL/GenBank/DDBJ whole genome shotgun (WGS) entry which is preliminary data.</text>
</comment>
<sequence length="63" mass="6993">MLKRKTIMESESLNLHSFLKKIGKNLSLPDKKFLRDSLTGLIRCGTANLISPAAIWQAINPGI</sequence>
<reference evidence="1" key="1">
    <citation type="journal article" date="2014" name="Front. Microbiol.">
        <title>High frequency of phylogenetically diverse reductive dehalogenase-homologous genes in deep subseafloor sedimentary metagenomes.</title>
        <authorList>
            <person name="Kawai M."/>
            <person name="Futagami T."/>
            <person name="Toyoda A."/>
            <person name="Takaki Y."/>
            <person name="Nishi S."/>
            <person name="Hori S."/>
            <person name="Arai W."/>
            <person name="Tsubouchi T."/>
            <person name="Morono Y."/>
            <person name="Uchiyama I."/>
            <person name="Ito T."/>
            <person name="Fujiyama A."/>
            <person name="Inagaki F."/>
            <person name="Takami H."/>
        </authorList>
    </citation>
    <scope>NUCLEOTIDE SEQUENCE</scope>
    <source>
        <strain evidence="1">Expedition CK06-06</strain>
    </source>
</reference>
<name>X1J3T1_9ZZZZ</name>
<evidence type="ECO:0000313" key="1">
    <source>
        <dbReference type="EMBL" id="GAH64438.1"/>
    </source>
</evidence>
<gene>
    <name evidence="1" type="ORF">S03H2_54161</name>
</gene>
<proteinExistence type="predicted"/>
<protein>
    <submittedName>
        <fullName evidence="1">Uncharacterized protein</fullName>
    </submittedName>
</protein>
<organism evidence="1">
    <name type="scientific">marine sediment metagenome</name>
    <dbReference type="NCBI Taxonomy" id="412755"/>
    <lineage>
        <taxon>unclassified sequences</taxon>
        <taxon>metagenomes</taxon>
        <taxon>ecological metagenomes</taxon>
    </lineage>
</organism>
<dbReference type="EMBL" id="BARU01034509">
    <property type="protein sequence ID" value="GAH64438.1"/>
    <property type="molecule type" value="Genomic_DNA"/>
</dbReference>